<proteinExistence type="predicted"/>
<dbReference type="OrthoDB" id="72299at2"/>
<organism evidence="1 2">
    <name type="scientific">Faecalibacterium duncaniae (strain DSM 17677 / JCM 31915 / A2-165)</name>
    <name type="common">Faecalibacterium prausnitzii</name>
    <dbReference type="NCBI Taxonomy" id="411483"/>
    <lineage>
        <taxon>Bacteria</taxon>
        <taxon>Bacillati</taxon>
        <taxon>Bacillota</taxon>
        <taxon>Clostridia</taxon>
        <taxon>Eubacteriales</taxon>
        <taxon>Oscillospiraceae</taxon>
        <taxon>Faecalibacterium</taxon>
    </lineage>
</organism>
<reference evidence="1" key="1">
    <citation type="submission" date="2009-08" db="EMBL/GenBank/DDBJ databases">
        <authorList>
            <person name="Weinstock G."/>
            <person name="Sodergren E."/>
            <person name="Clifton S."/>
            <person name="Fulton L."/>
            <person name="Fulton B."/>
            <person name="Courtney L."/>
            <person name="Fronick C."/>
            <person name="Harrison M."/>
            <person name="Strong C."/>
            <person name="Farmer C."/>
            <person name="Delahaunty K."/>
            <person name="Markovic C."/>
            <person name="Hall O."/>
            <person name="Minx P."/>
            <person name="Tomlinson C."/>
            <person name="Mitreva M."/>
            <person name="Nelson J."/>
            <person name="Hou S."/>
            <person name="Wollam A."/>
            <person name="Pepin K.H."/>
            <person name="Johnson M."/>
            <person name="Bhonagiri V."/>
            <person name="Nash W.E."/>
            <person name="Warren W."/>
            <person name="Chinwalla A."/>
            <person name="Mardis E.R."/>
            <person name="Wilson R.K."/>
        </authorList>
    </citation>
    <scope>NUCLEOTIDE SEQUENCE [LARGE SCALE GENOMIC DNA]</scope>
    <source>
        <strain evidence="1">A2-165</strain>
    </source>
</reference>
<dbReference type="eggNOG" id="COG2226">
    <property type="taxonomic scope" value="Bacteria"/>
</dbReference>
<dbReference type="InterPro" id="IPR025139">
    <property type="entry name" value="DUF4062"/>
</dbReference>
<name>C7H2E3_FAED2</name>
<sequence length="336" mass="38002">MITTDKRYQVFVSSTYDDLQDERKEVMQALLELDCIPAGMELFPASSEDQWSLIKRVIDDCDYYILIIGGRYGSVGPDGISYTQMEFEYALKTGKPIISFVHKNPASIPTGKSEQTDEGKKKLEEFKKLAEKKLVKFWETPAELGSVVSRSMVKLMKNFPAEGWVKAGSAVDEKSVKEIARLQKENEALRKKIEKISVEAPEGTAMLKQGDDLVTLGFDYSARTYRGSYIDIVGEIDVTWNELFAEVSPILINEASESDMRGVFENLARKKPNNVTSEYSDVSVDNITDSSFGMICVQFKALGYIQLSEKKHSDQTYWSLTKYGEFVMTQLVAQRR</sequence>
<dbReference type="HOGENOM" id="CLU_062193_1_1_9"/>
<dbReference type="Proteomes" id="UP000004619">
    <property type="component" value="Unassembled WGS sequence"/>
</dbReference>
<comment type="caution">
    <text evidence="1">The sequence shown here is derived from an EMBL/GenBank/DDBJ whole genome shotgun (WGS) entry which is preliminary data.</text>
</comment>
<accession>C7H2E3</accession>
<dbReference type="STRING" id="411483.FAEPRAA2165_00440"/>
<dbReference type="PATRIC" id="fig|411483.3.peg.368"/>
<evidence type="ECO:0000313" key="1">
    <source>
        <dbReference type="EMBL" id="EEU97856.1"/>
    </source>
</evidence>
<dbReference type="GeneID" id="90659179"/>
<dbReference type="EMBL" id="ACOP02000008">
    <property type="protein sequence ID" value="EEU97856.1"/>
    <property type="molecule type" value="Genomic_DNA"/>
</dbReference>
<keyword evidence="2" id="KW-1185">Reference proteome</keyword>
<dbReference type="Pfam" id="PF13271">
    <property type="entry name" value="DUF4062"/>
    <property type="match status" value="1"/>
</dbReference>
<dbReference type="RefSeq" id="WP_005929524.1">
    <property type="nucleotide sequence ID" value="NZ_CP022479.1"/>
</dbReference>
<protein>
    <submittedName>
        <fullName evidence="1">Uncharacterized protein</fullName>
    </submittedName>
</protein>
<gene>
    <name evidence="1" type="ORF">FAEPRAA2165_00440</name>
</gene>
<evidence type="ECO:0000313" key="2">
    <source>
        <dbReference type="Proteomes" id="UP000004619"/>
    </source>
</evidence>
<dbReference type="AlphaFoldDB" id="C7H2E3"/>